<evidence type="ECO:0000313" key="3">
    <source>
        <dbReference type="Proteomes" id="UP000322634"/>
    </source>
</evidence>
<dbReference type="EMBL" id="VSFF01000011">
    <property type="protein sequence ID" value="TYC11199.1"/>
    <property type="molecule type" value="Genomic_DNA"/>
</dbReference>
<feature type="region of interest" description="Disordered" evidence="1">
    <location>
        <begin position="339"/>
        <end position="372"/>
    </location>
</feature>
<sequence>MSGGTGLPKGESGADEARSEACHEMLLRLAARAPVPLVARARSLAARGRPGEMARAVTLAALQQRIPLTFEDVEVLAELLEEAGADPAILAQAEQGGDRAALPYLFDARAGGPPDGDGGRDPDPAAVRWAAAEPGVIGLWRAWRVPADGAPWPPPRRVYVAETTAADPVAATGSLQDALAAAGEREPSAEVYRTGRELPLYQRLARGHGELIWAADDAPVQVAGTFGEIDPETGPRYRDGHARIHDAVERDRLLAYLRSAAPLMITKARLDDVVDTARRAVVPMSFRTDGHWIWTDAVAYYLAEHRLSPDPGLLAHIRNRNYAPPVPDGVRMHRALQELLEPVGTPGPSRSAREPAAHEPTGSARPETRRNP</sequence>
<proteinExistence type="predicted"/>
<comment type="caution">
    <text evidence="2">The sequence shown here is derived from an EMBL/GenBank/DDBJ whole genome shotgun (WGS) entry which is preliminary data.</text>
</comment>
<name>A0A5D0U2E7_9ACTN</name>
<dbReference type="Proteomes" id="UP000322634">
    <property type="component" value="Unassembled WGS sequence"/>
</dbReference>
<protein>
    <submittedName>
        <fullName evidence="2">Uncharacterized protein</fullName>
    </submittedName>
</protein>
<gene>
    <name evidence="2" type="ORF">FXF65_30110</name>
</gene>
<dbReference type="RefSeq" id="WP_148353407.1">
    <property type="nucleotide sequence ID" value="NZ_JBHSBF010000030.1"/>
</dbReference>
<keyword evidence="3" id="KW-1185">Reference proteome</keyword>
<dbReference type="AlphaFoldDB" id="A0A5D0U2E7"/>
<evidence type="ECO:0000256" key="1">
    <source>
        <dbReference type="SAM" id="MobiDB-lite"/>
    </source>
</evidence>
<organism evidence="2 3">
    <name type="scientific">Actinomadura syzygii</name>
    <dbReference type="NCBI Taxonomy" id="1427538"/>
    <lineage>
        <taxon>Bacteria</taxon>
        <taxon>Bacillati</taxon>
        <taxon>Actinomycetota</taxon>
        <taxon>Actinomycetes</taxon>
        <taxon>Streptosporangiales</taxon>
        <taxon>Thermomonosporaceae</taxon>
        <taxon>Actinomadura</taxon>
    </lineage>
</organism>
<dbReference type="OrthoDB" id="4563658at2"/>
<evidence type="ECO:0000313" key="2">
    <source>
        <dbReference type="EMBL" id="TYC11199.1"/>
    </source>
</evidence>
<reference evidence="2 3" key="1">
    <citation type="submission" date="2019-08" db="EMBL/GenBank/DDBJ databases">
        <title>Actinomadura sp. nov. CYP1-5 isolated from mountain soil.</title>
        <authorList>
            <person name="Songsumanus A."/>
            <person name="Kuncharoen N."/>
            <person name="Kudo T."/>
            <person name="Yuki M."/>
            <person name="Igarashi Y."/>
            <person name="Tanasupawat S."/>
        </authorList>
    </citation>
    <scope>NUCLEOTIDE SEQUENCE [LARGE SCALE GENOMIC DNA]</scope>
    <source>
        <strain evidence="2 3">GKU157</strain>
    </source>
</reference>
<accession>A0A5D0U2E7</accession>